<accession>A0AAN7DMV6</accession>
<evidence type="ECO:0000313" key="6">
    <source>
        <dbReference type="Proteomes" id="UP001304243"/>
    </source>
</evidence>
<feature type="region of interest" description="Disordered" evidence="1">
    <location>
        <begin position="26"/>
        <end position="104"/>
    </location>
</feature>
<dbReference type="EMBL" id="JASEJX010000012">
    <property type="protein sequence ID" value="KAK4519725.1"/>
    <property type="molecule type" value="Genomic_DNA"/>
</dbReference>
<evidence type="ECO:0000313" key="3">
    <source>
        <dbReference type="EMBL" id="KAK4518456.1"/>
    </source>
</evidence>
<dbReference type="EMBL" id="JASEJX010000012">
    <property type="protein sequence ID" value="KAK4519413.1"/>
    <property type="molecule type" value="Genomic_DNA"/>
</dbReference>
<dbReference type="EMBL" id="JASEJX010000012">
    <property type="protein sequence ID" value="KAK4518456.1"/>
    <property type="molecule type" value="Genomic_DNA"/>
</dbReference>
<proteinExistence type="predicted"/>
<dbReference type="RefSeq" id="XP_064684687.1">
    <property type="nucleotide sequence ID" value="XM_064820767.1"/>
</dbReference>
<gene>
    <name evidence="2" type="ORF">ATC70_001371</name>
    <name evidence="3" type="ORF">ATC70_008674</name>
    <name evidence="4" type="ORF">ATC70_009648</name>
    <name evidence="5" type="ORF">ATC70_009965</name>
</gene>
<evidence type="ECO:0000313" key="4">
    <source>
        <dbReference type="EMBL" id="KAK4519413.1"/>
    </source>
</evidence>
<evidence type="ECO:0000256" key="1">
    <source>
        <dbReference type="SAM" id="MobiDB-lite"/>
    </source>
</evidence>
<sequence>MPFFCAQCCRRIRNRHEKQHKLWHSSNDTTTVDLHNLETNQYQRKKARTEHDTQAGSYTERNSQQENSDGEPGSDGGYDFGDSDGLGANYSDNQMSDSCEALPPLDAKNTEIHKIFREENLTNSSIRRLVQ</sequence>
<feature type="compositionally biased region" description="Polar residues" evidence="1">
    <location>
        <begin position="54"/>
        <end position="67"/>
    </location>
</feature>
<dbReference type="AlphaFoldDB" id="A0AAN7DMV6"/>
<feature type="compositionally biased region" description="Polar residues" evidence="1">
    <location>
        <begin position="26"/>
        <end position="42"/>
    </location>
</feature>
<reference evidence="2 6" key="1">
    <citation type="submission" date="2022-11" db="EMBL/GenBank/DDBJ databases">
        <title>Mucor velutinosus strain NIH1002 WGS.</title>
        <authorList>
            <person name="Subramanian P."/>
            <person name="Mullikin J.C."/>
            <person name="Segre J.A."/>
            <person name="Zelazny A.M."/>
        </authorList>
    </citation>
    <scope>NUCLEOTIDE SEQUENCE [LARGE SCALE GENOMIC DNA]</scope>
    <source>
        <strain evidence="2 6">NIH1002</strain>
    </source>
</reference>
<evidence type="ECO:0000313" key="5">
    <source>
        <dbReference type="EMBL" id="KAK4519725.1"/>
    </source>
</evidence>
<name>A0AAN7DMV6_9FUNG</name>
<protein>
    <submittedName>
        <fullName evidence="2">Uncharacterized protein</fullName>
    </submittedName>
</protein>
<dbReference type="GeneID" id="89945073"/>
<keyword evidence="6" id="KW-1185">Reference proteome</keyword>
<organism evidence="2 6">
    <name type="scientific">Mucor velutinosus</name>
    <dbReference type="NCBI Taxonomy" id="708070"/>
    <lineage>
        <taxon>Eukaryota</taxon>
        <taxon>Fungi</taxon>
        <taxon>Fungi incertae sedis</taxon>
        <taxon>Mucoromycota</taxon>
        <taxon>Mucoromycotina</taxon>
        <taxon>Mucoromycetes</taxon>
        <taxon>Mucorales</taxon>
        <taxon>Mucorineae</taxon>
        <taxon>Mucoraceae</taxon>
        <taxon>Mucor</taxon>
    </lineage>
</organism>
<dbReference type="Proteomes" id="UP001304243">
    <property type="component" value="Unassembled WGS sequence"/>
</dbReference>
<comment type="caution">
    <text evidence="2">The sequence shown here is derived from an EMBL/GenBank/DDBJ whole genome shotgun (WGS) entry which is preliminary data.</text>
</comment>
<evidence type="ECO:0000313" key="2">
    <source>
        <dbReference type="EMBL" id="KAK4518021.1"/>
    </source>
</evidence>
<dbReference type="EMBL" id="JASEJX010000013">
    <property type="protein sequence ID" value="KAK4518021.1"/>
    <property type="molecule type" value="Genomic_DNA"/>
</dbReference>